<evidence type="ECO:0000313" key="4">
    <source>
        <dbReference type="Proteomes" id="UP001432166"/>
    </source>
</evidence>
<evidence type="ECO:0000256" key="2">
    <source>
        <dbReference type="SAM" id="SignalP"/>
    </source>
</evidence>
<sequence length="155" mass="16270">MRAFPRCLITALAAGCLALAAGTSAAAVTPSAAPAPAPVPASRAAPDPVPGACDVDWAGLAGITGTGTLQEAIVACVEAYTKRDLADWLQASPKLPDEQREQPEQPAEQPGKQEEQKDREEREDWTGADAGDWATDLSCDLAELFEEPTACRRTP</sequence>
<feature type="signal peptide" evidence="2">
    <location>
        <begin position="1"/>
        <end position="26"/>
    </location>
</feature>
<keyword evidence="2" id="KW-0732">Signal</keyword>
<evidence type="ECO:0000256" key="1">
    <source>
        <dbReference type="SAM" id="MobiDB-lite"/>
    </source>
</evidence>
<proteinExistence type="predicted"/>
<protein>
    <recommendedName>
        <fullName evidence="5">Secreted protein</fullName>
    </recommendedName>
</protein>
<dbReference type="RefSeq" id="WP_328938220.1">
    <property type="nucleotide sequence ID" value="NZ_CP108133.1"/>
</dbReference>
<feature type="chain" id="PRO_5047550187" description="Secreted protein" evidence="2">
    <location>
        <begin position="27"/>
        <end position="155"/>
    </location>
</feature>
<accession>A0ABZ1JK03</accession>
<dbReference type="EMBL" id="CP108133">
    <property type="protein sequence ID" value="WTP50941.1"/>
    <property type="molecule type" value="Genomic_DNA"/>
</dbReference>
<organism evidence="3 4">
    <name type="scientific">Streptomyces tauricus</name>
    <dbReference type="NCBI Taxonomy" id="68274"/>
    <lineage>
        <taxon>Bacteria</taxon>
        <taxon>Bacillati</taxon>
        <taxon>Actinomycetota</taxon>
        <taxon>Actinomycetes</taxon>
        <taxon>Kitasatosporales</taxon>
        <taxon>Streptomycetaceae</taxon>
        <taxon>Streptomyces</taxon>
        <taxon>Streptomyces aurantiacus group</taxon>
    </lineage>
</organism>
<keyword evidence="4" id="KW-1185">Reference proteome</keyword>
<name>A0ABZ1JK03_9ACTN</name>
<gene>
    <name evidence="3" type="ORF">OG288_23075</name>
</gene>
<evidence type="ECO:0000313" key="3">
    <source>
        <dbReference type="EMBL" id="WTP50941.1"/>
    </source>
</evidence>
<feature type="compositionally biased region" description="Basic and acidic residues" evidence="1">
    <location>
        <begin position="111"/>
        <end position="125"/>
    </location>
</feature>
<feature type="region of interest" description="Disordered" evidence="1">
    <location>
        <begin position="88"/>
        <end position="133"/>
    </location>
</feature>
<dbReference type="Proteomes" id="UP001432166">
    <property type="component" value="Chromosome"/>
</dbReference>
<reference evidence="3" key="1">
    <citation type="submission" date="2022-10" db="EMBL/GenBank/DDBJ databases">
        <title>The complete genomes of actinobacterial strains from the NBC collection.</title>
        <authorList>
            <person name="Joergensen T.S."/>
            <person name="Alvarez Arevalo M."/>
            <person name="Sterndorff E.B."/>
            <person name="Faurdal D."/>
            <person name="Vuksanovic O."/>
            <person name="Mourched A.-S."/>
            <person name="Charusanti P."/>
            <person name="Shaw S."/>
            <person name="Blin K."/>
            <person name="Weber T."/>
        </authorList>
    </citation>
    <scope>NUCLEOTIDE SEQUENCE</scope>
    <source>
        <strain evidence="3">NBC_00189</strain>
    </source>
</reference>
<evidence type="ECO:0008006" key="5">
    <source>
        <dbReference type="Google" id="ProtNLM"/>
    </source>
</evidence>